<keyword evidence="1" id="KW-1133">Transmembrane helix</keyword>
<dbReference type="Pfam" id="PF13191">
    <property type="entry name" value="AAA_16"/>
    <property type="match status" value="1"/>
</dbReference>
<dbReference type="AlphaFoldDB" id="A0A0F9FDX2"/>
<dbReference type="Gene3D" id="3.40.50.300">
    <property type="entry name" value="P-loop containing nucleotide triphosphate hydrolases"/>
    <property type="match status" value="1"/>
</dbReference>
<dbReference type="EMBL" id="LAZR01023980">
    <property type="protein sequence ID" value="KKL76646.1"/>
    <property type="molecule type" value="Genomic_DNA"/>
</dbReference>
<comment type="caution">
    <text evidence="3">The sequence shown here is derived from an EMBL/GenBank/DDBJ whole genome shotgun (WGS) entry which is preliminary data.</text>
</comment>
<evidence type="ECO:0000259" key="2">
    <source>
        <dbReference type="Pfam" id="PF13191"/>
    </source>
</evidence>
<accession>A0A0F9FDX2</accession>
<proteinExistence type="predicted"/>
<protein>
    <recommendedName>
        <fullName evidence="2">Orc1-like AAA ATPase domain-containing protein</fullName>
    </recommendedName>
</protein>
<sequence length="88" mass="9984">MVSKTFVGRKVEFEKLEEYLTGVLQNKKGNVTFITGEAGSGKTRLVKEFRDNALAKESKMRSLHMLHVTNVLVQATLMLHLVFWLVSC</sequence>
<feature type="transmembrane region" description="Helical" evidence="1">
    <location>
        <begin position="65"/>
        <end position="86"/>
    </location>
</feature>
<evidence type="ECO:0000313" key="3">
    <source>
        <dbReference type="EMBL" id="KKL76646.1"/>
    </source>
</evidence>
<name>A0A0F9FDX2_9ZZZZ</name>
<keyword evidence="1" id="KW-0812">Transmembrane</keyword>
<dbReference type="SUPFAM" id="SSF52540">
    <property type="entry name" value="P-loop containing nucleoside triphosphate hydrolases"/>
    <property type="match status" value="1"/>
</dbReference>
<feature type="domain" description="Orc1-like AAA ATPase" evidence="2">
    <location>
        <begin position="5"/>
        <end position="56"/>
    </location>
</feature>
<evidence type="ECO:0000256" key="1">
    <source>
        <dbReference type="SAM" id="Phobius"/>
    </source>
</evidence>
<dbReference type="InterPro" id="IPR027417">
    <property type="entry name" value="P-loop_NTPase"/>
</dbReference>
<reference evidence="3" key="1">
    <citation type="journal article" date="2015" name="Nature">
        <title>Complex archaea that bridge the gap between prokaryotes and eukaryotes.</title>
        <authorList>
            <person name="Spang A."/>
            <person name="Saw J.H."/>
            <person name="Jorgensen S.L."/>
            <person name="Zaremba-Niedzwiedzka K."/>
            <person name="Martijn J."/>
            <person name="Lind A.E."/>
            <person name="van Eijk R."/>
            <person name="Schleper C."/>
            <person name="Guy L."/>
            <person name="Ettema T.J."/>
        </authorList>
    </citation>
    <scope>NUCLEOTIDE SEQUENCE</scope>
</reference>
<gene>
    <name evidence="3" type="ORF">LCGC14_2042830</name>
</gene>
<dbReference type="InterPro" id="IPR041664">
    <property type="entry name" value="AAA_16"/>
</dbReference>
<keyword evidence="1" id="KW-0472">Membrane</keyword>
<organism evidence="3">
    <name type="scientific">marine sediment metagenome</name>
    <dbReference type="NCBI Taxonomy" id="412755"/>
    <lineage>
        <taxon>unclassified sequences</taxon>
        <taxon>metagenomes</taxon>
        <taxon>ecological metagenomes</taxon>
    </lineage>
</organism>